<dbReference type="STRING" id="1504633.A0A2T7C5S3"/>
<dbReference type="Gramene" id="PUZ38685">
    <property type="protein sequence ID" value="PUZ38685"/>
    <property type="gene ID" value="GQ55_9G216300"/>
</dbReference>
<dbReference type="Proteomes" id="UP000244336">
    <property type="component" value="Chromosome 9"/>
</dbReference>
<evidence type="ECO:0000313" key="3">
    <source>
        <dbReference type="EMBL" id="PUZ38685.1"/>
    </source>
</evidence>
<feature type="region of interest" description="Disordered" evidence="1">
    <location>
        <begin position="28"/>
        <end position="50"/>
    </location>
</feature>
<keyword evidence="4" id="KW-1185">Reference proteome</keyword>
<dbReference type="AlphaFoldDB" id="A0A2T7C5S3"/>
<name>A0A2T7C5S3_9POAL</name>
<dbReference type="Pfam" id="PF12776">
    <property type="entry name" value="Myb_DNA-bind_3"/>
    <property type="match status" value="1"/>
</dbReference>
<feature type="domain" description="Myb/SANT-like" evidence="2">
    <location>
        <begin position="55"/>
        <end position="149"/>
    </location>
</feature>
<evidence type="ECO:0000313" key="4">
    <source>
        <dbReference type="Proteomes" id="UP000244336"/>
    </source>
</evidence>
<reference evidence="3 4" key="1">
    <citation type="submission" date="2018-04" db="EMBL/GenBank/DDBJ databases">
        <title>WGS assembly of Panicum hallii var. hallii HAL2.</title>
        <authorList>
            <person name="Lovell J."/>
            <person name="Jenkins J."/>
            <person name="Lowry D."/>
            <person name="Mamidi S."/>
            <person name="Sreedasyam A."/>
            <person name="Weng X."/>
            <person name="Barry K."/>
            <person name="Bonette J."/>
            <person name="Campitelli B."/>
            <person name="Daum C."/>
            <person name="Gordon S."/>
            <person name="Gould B."/>
            <person name="Lipzen A."/>
            <person name="MacQueen A."/>
            <person name="Palacio-Mejia J."/>
            <person name="Plott C."/>
            <person name="Shakirov E."/>
            <person name="Shu S."/>
            <person name="Yoshinaga Y."/>
            <person name="Zane M."/>
            <person name="Rokhsar D."/>
            <person name="Grimwood J."/>
            <person name="Schmutz J."/>
            <person name="Juenger T."/>
        </authorList>
    </citation>
    <scope>NUCLEOTIDE SEQUENCE [LARGE SCALE GENOMIC DNA]</scope>
    <source>
        <strain evidence="4">cv. HAL2</strain>
    </source>
</reference>
<proteinExistence type="predicted"/>
<dbReference type="PANTHER" id="PTHR47072:SF4">
    <property type="entry name" value="MYB_SANT-LIKE DOMAIN-CONTAINING PROTEIN"/>
    <property type="match status" value="1"/>
</dbReference>
<accession>A0A2T7C5S3</accession>
<dbReference type="OrthoDB" id="618098at2759"/>
<dbReference type="PANTHER" id="PTHR47072">
    <property type="match status" value="1"/>
</dbReference>
<gene>
    <name evidence="3" type="ORF">GQ55_9G216300</name>
</gene>
<sequence>MMANQYCREVMPDRGRAQIAVQGDLSNGRDLMNVDTEHDTTEPTPEIGTTRKRAKWSHEMKLFLIGLLKDHDVPGFRTHNAWSKEAWTNIVCRLNAKFGCSFTLNQVKQKEQDLKKDYRVVKELQEESGFGWDSERKMVTAPPNVWANFAARKNNSDALTWQDKSFPYFDNLFALYDGCYAEGRTRHGMDHYANKTKNASNPSTQQAPAAETYQSPSPTWSAEFDSGLQFSFDEEAGVTPVQHMQTPPTSTLTPLEEGFYERYLKLKREEIDRFAAIEKKKLEDPYSINKCIMVLESLNDLQMGDILLASDIFQNKNNRDVFLSFQGDTIRLAWVKREIGRLQAEKN</sequence>
<evidence type="ECO:0000259" key="2">
    <source>
        <dbReference type="Pfam" id="PF12776"/>
    </source>
</evidence>
<organism evidence="3 4">
    <name type="scientific">Panicum hallii var. hallii</name>
    <dbReference type="NCBI Taxonomy" id="1504633"/>
    <lineage>
        <taxon>Eukaryota</taxon>
        <taxon>Viridiplantae</taxon>
        <taxon>Streptophyta</taxon>
        <taxon>Embryophyta</taxon>
        <taxon>Tracheophyta</taxon>
        <taxon>Spermatophyta</taxon>
        <taxon>Magnoliopsida</taxon>
        <taxon>Liliopsida</taxon>
        <taxon>Poales</taxon>
        <taxon>Poaceae</taxon>
        <taxon>PACMAD clade</taxon>
        <taxon>Panicoideae</taxon>
        <taxon>Panicodae</taxon>
        <taxon>Paniceae</taxon>
        <taxon>Panicinae</taxon>
        <taxon>Panicum</taxon>
        <taxon>Panicum sect. Panicum</taxon>
    </lineage>
</organism>
<feature type="region of interest" description="Disordered" evidence="1">
    <location>
        <begin position="195"/>
        <end position="219"/>
    </location>
</feature>
<dbReference type="InterPro" id="IPR024752">
    <property type="entry name" value="Myb/SANT-like_dom"/>
</dbReference>
<evidence type="ECO:0000256" key="1">
    <source>
        <dbReference type="SAM" id="MobiDB-lite"/>
    </source>
</evidence>
<protein>
    <recommendedName>
        <fullName evidence="2">Myb/SANT-like domain-containing protein</fullName>
    </recommendedName>
</protein>
<dbReference type="EMBL" id="CM009757">
    <property type="protein sequence ID" value="PUZ38685.1"/>
    <property type="molecule type" value="Genomic_DNA"/>
</dbReference>